<dbReference type="PANTHER" id="PTHR33050">
    <property type="entry name" value="REVERSE TRANSCRIPTASE DOMAIN-CONTAINING PROTEIN"/>
    <property type="match status" value="1"/>
</dbReference>
<dbReference type="EMBL" id="PGCJ01001049">
    <property type="protein sequence ID" value="PLW10716.1"/>
    <property type="molecule type" value="Genomic_DNA"/>
</dbReference>
<reference evidence="1 2" key="1">
    <citation type="submission" date="2017-11" db="EMBL/GenBank/DDBJ databases">
        <title>De novo assembly and phasing of dikaryotic genomes from two isolates of Puccinia coronata f. sp. avenae, the causal agent of oat crown rust.</title>
        <authorList>
            <person name="Miller M.E."/>
            <person name="Zhang Y."/>
            <person name="Omidvar V."/>
            <person name="Sperschneider J."/>
            <person name="Schwessinger B."/>
            <person name="Raley C."/>
            <person name="Palmer J.M."/>
            <person name="Garnica D."/>
            <person name="Upadhyaya N."/>
            <person name="Rathjen J."/>
            <person name="Taylor J.M."/>
            <person name="Park R.F."/>
            <person name="Dodds P.N."/>
            <person name="Hirsch C.D."/>
            <person name="Kianian S.F."/>
            <person name="Figueroa M."/>
        </authorList>
    </citation>
    <scope>NUCLEOTIDE SEQUENCE [LARGE SCALE GENOMIC DNA]</scope>
    <source>
        <strain evidence="1">12NC29</strain>
    </source>
</reference>
<organism evidence="1 2">
    <name type="scientific">Puccinia coronata f. sp. avenae</name>
    <dbReference type="NCBI Taxonomy" id="200324"/>
    <lineage>
        <taxon>Eukaryota</taxon>
        <taxon>Fungi</taxon>
        <taxon>Dikarya</taxon>
        <taxon>Basidiomycota</taxon>
        <taxon>Pucciniomycotina</taxon>
        <taxon>Pucciniomycetes</taxon>
        <taxon>Pucciniales</taxon>
        <taxon>Pucciniaceae</taxon>
        <taxon>Puccinia</taxon>
    </lineage>
</organism>
<sequence>MVLAGRLNHAMYVLPQLRCHLRSVYQWQKEWVNTSATRPAPQEMQEDLQQWTDTLWEYEAHLLIPDPDPTNVGWVGDASTSYGVGVLIGKRWGRFRLTKTPPQSHTGNVVAWLETIAVRLGLFMLLQLGASPGKTFIFRTENTTTFSAILCRKSKDAGVNTEWKIIQRLLLNAEIDLYALRVTSAENRADGLSQGKGESHLRKNRLVIEIPEDLADFIAQT</sequence>
<evidence type="ECO:0000313" key="2">
    <source>
        <dbReference type="Proteomes" id="UP000235388"/>
    </source>
</evidence>
<dbReference type="InterPro" id="IPR052055">
    <property type="entry name" value="Hepadnavirus_pol/RT"/>
</dbReference>
<evidence type="ECO:0000313" key="1">
    <source>
        <dbReference type="EMBL" id="PLW10716.1"/>
    </source>
</evidence>
<name>A0A2N5SBU5_9BASI</name>
<protein>
    <submittedName>
        <fullName evidence="1">Uncharacterized protein</fullName>
    </submittedName>
</protein>
<dbReference type="Proteomes" id="UP000235388">
    <property type="component" value="Unassembled WGS sequence"/>
</dbReference>
<accession>A0A2N5SBU5</accession>
<comment type="caution">
    <text evidence="1">The sequence shown here is derived from an EMBL/GenBank/DDBJ whole genome shotgun (WGS) entry which is preliminary data.</text>
</comment>
<proteinExistence type="predicted"/>
<keyword evidence="2" id="KW-1185">Reference proteome</keyword>
<dbReference type="AlphaFoldDB" id="A0A2N5SBU5"/>
<gene>
    <name evidence="1" type="ORF">PCANC_22548</name>
</gene>
<dbReference type="OrthoDB" id="2506773at2759"/>
<dbReference type="PANTHER" id="PTHR33050:SF7">
    <property type="entry name" value="RIBONUCLEASE H"/>
    <property type="match status" value="1"/>
</dbReference>